<gene>
    <name evidence="2" type="ORF">LI90_281</name>
</gene>
<dbReference type="Proteomes" id="UP000070188">
    <property type="component" value="Unassembled WGS sequence"/>
</dbReference>
<dbReference type="SUPFAM" id="SSF56112">
    <property type="entry name" value="Protein kinase-like (PK-like)"/>
    <property type="match status" value="1"/>
</dbReference>
<evidence type="ECO:0000313" key="2">
    <source>
        <dbReference type="EMBL" id="KWW98654.1"/>
    </source>
</evidence>
<dbReference type="EMBL" id="LAXD01000001">
    <property type="protein sequence ID" value="KWW98654.1"/>
    <property type="molecule type" value="Genomic_DNA"/>
</dbReference>
<evidence type="ECO:0000259" key="1">
    <source>
        <dbReference type="Pfam" id="PF01636"/>
    </source>
</evidence>
<reference evidence="3" key="1">
    <citation type="submission" date="2015-04" db="EMBL/GenBank/DDBJ databases">
        <title>Physiological reanalysis, assessment of diazotrophy, and genome sequences of multiple isolates of Streptomyces thermoautotrophicus.</title>
        <authorList>
            <person name="MacKellar D.C."/>
            <person name="Lieber L."/>
            <person name="Norman J."/>
            <person name="Bolger A."/>
            <person name="Tobin C."/>
            <person name="Murray J.W."/>
            <person name="Chang R."/>
            <person name="Ford T."/>
            <person name="Nguyen P.Q."/>
            <person name="Woodward J."/>
            <person name="Permingeat H."/>
            <person name="Joshi N.S."/>
            <person name="Silver P.A."/>
            <person name="Usadel B."/>
            <person name="Rutherford A.W."/>
            <person name="Friesen M."/>
            <person name="Prell J."/>
        </authorList>
    </citation>
    <scope>NUCLEOTIDE SEQUENCE [LARGE SCALE GENOMIC DNA]</scope>
    <source>
        <strain evidence="3">H1</strain>
    </source>
</reference>
<proteinExistence type="predicted"/>
<dbReference type="PATRIC" id="fig|1469144.10.peg.360"/>
<dbReference type="AlphaFoldDB" id="A0A132MLB5"/>
<dbReference type="STRING" id="1469144.LI90_281"/>
<protein>
    <submittedName>
        <fullName evidence="2">Aminoglycoside phosphotransferase</fullName>
    </submittedName>
</protein>
<accession>A0A132MLB5</accession>
<sequence>MLHKEMHQILVAVCRRVGLDPSGAELLRLRSNAVFRLREGVVVRVATAPDALPRVVQALEVTRWLAGRGFPTVRPADVPGQPLLQDGRAVSFWRYVPAGPGGKPTTRDLGRLLRALHDQPAPAFELRRLADPLARVRYAVEHAPGVLSDRERAWLADRIAELTEAWDNLRFSSPPALLHGDGWIDNLLRDPGGRVVLCDWDSVSVGPREWDLIPTYHGHRRFGLSAADVEAFADAYGWDLRDWPGYDTLIQIRELYAIGIHIRNAPADPFSRRELAVRLDSIMRGDPRARWHLAEA</sequence>
<organism evidence="2 3">
    <name type="scientific">Carbonactinospora thermoautotrophica</name>
    <dbReference type="NCBI Taxonomy" id="1469144"/>
    <lineage>
        <taxon>Bacteria</taxon>
        <taxon>Bacillati</taxon>
        <taxon>Actinomycetota</taxon>
        <taxon>Actinomycetes</taxon>
        <taxon>Kitasatosporales</taxon>
        <taxon>Carbonactinosporaceae</taxon>
        <taxon>Carbonactinospora</taxon>
    </lineage>
</organism>
<dbReference type="GO" id="GO:0016740">
    <property type="term" value="F:transferase activity"/>
    <property type="evidence" value="ECO:0007669"/>
    <property type="project" value="UniProtKB-KW"/>
</dbReference>
<dbReference type="InterPro" id="IPR011009">
    <property type="entry name" value="Kinase-like_dom_sf"/>
</dbReference>
<dbReference type="Gene3D" id="3.90.1200.10">
    <property type="match status" value="1"/>
</dbReference>
<evidence type="ECO:0000313" key="3">
    <source>
        <dbReference type="Proteomes" id="UP000070188"/>
    </source>
</evidence>
<dbReference type="InterPro" id="IPR002575">
    <property type="entry name" value="Aminoglycoside_PTrfase"/>
</dbReference>
<keyword evidence="3" id="KW-1185">Reference proteome</keyword>
<name>A0A132MLB5_9ACTN</name>
<comment type="caution">
    <text evidence="2">The sequence shown here is derived from an EMBL/GenBank/DDBJ whole genome shotgun (WGS) entry which is preliminary data.</text>
</comment>
<keyword evidence="2" id="KW-0808">Transferase</keyword>
<dbReference type="Pfam" id="PF01636">
    <property type="entry name" value="APH"/>
    <property type="match status" value="1"/>
</dbReference>
<feature type="domain" description="Aminoglycoside phosphotransferase" evidence="1">
    <location>
        <begin position="30"/>
        <end position="246"/>
    </location>
</feature>